<name>A0A518H297_9BACT</name>
<dbReference type="AlphaFoldDB" id="A0A518H297"/>
<keyword evidence="2" id="KW-1185">Reference proteome</keyword>
<proteinExistence type="predicted"/>
<accession>A0A518H297</accession>
<sequence length="58" mass="6479">MTQEEKDRKMGEVVRRAISACLEHNACGELLLGLNTDGYGVVEVKIHICPSRQESVKH</sequence>
<gene>
    <name evidence="1" type="ORF">ElP_28340</name>
</gene>
<organism evidence="1 2">
    <name type="scientific">Tautonia plasticadhaerens</name>
    <dbReference type="NCBI Taxonomy" id="2527974"/>
    <lineage>
        <taxon>Bacteria</taxon>
        <taxon>Pseudomonadati</taxon>
        <taxon>Planctomycetota</taxon>
        <taxon>Planctomycetia</taxon>
        <taxon>Isosphaerales</taxon>
        <taxon>Isosphaeraceae</taxon>
        <taxon>Tautonia</taxon>
    </lineage>
</organism>
<evidence type="ECO:0000313" key="1">
    <source>
        <dbReference type="EMBL" id="QDV34937.1"/>
    </source>
</evidence>
<dbReference type="KEGG" id="tpla:ElP_28340"/>
<protein>
    <submittedName>
        <fullName evidence="1">Uncharacterized protein</fullName>
    </submittedName>
</protein>
<dbReference type="RefSeq" id="WP_197446972.1">
    <property type="nucleotide sequence ID" value="NZ_CP036426.1"/>
</dbReference>
<dbReference type="Proteomes" id="UP000317835">
    <property type="component" value="Chromosome"/>
</dbReference>
<evidence type="ECO:0000313" key="2">
    <source>
        <dbReference type="Proteomes" id="UP000317835"/>
    </source>
</evidence>
<dbReference type="EMBL" id="CP036426">
    <property type="protein sequence ID" value="QDV34937.1"/>
    <property type="molecule type" value="Genomic_DNA"/>
</dbReference>
<reference evidence="1 2" key="1">
    <citation type="submission" date="2019-02" db="EMBL/GenBank/DDBJ databases">
        <title>Deep-cultivation of Planctomycetes and their phenomic and genomic characterization uncovers novel biology.</title>
        <authorList>
            <person name="Wiegand S."/>
            <person name="Jogler M."/>
            <person name="Boedeker C."/>
            <person name="Pinto D."/>
            <person name="Vollmers J."/>
            <person name="Rivas-Marin E."/>
            <person name="Kohn T."/>
            <person name="Peeters S.H."/>
            <person name="Heuer A."/>
            <person name="Rast P."/>
            <person name="Oberbeckmann S."/>
            <person name="Bunk B."/>
            <person name="Jeske O."/>
            <person name="Meyerdierks A."/>
            <person name="Storesund J.E."/>
            <person name="Kallscheuer N."/>
            <person name="Luecker S."/>
            <person name="Lage O.M."/>
            <person name="Pohl T."/>
            <person name="Merkel B.J."/>
            <person name="Hornburger P."/>
            <person name="Mueller R.-W."/>
            <person name="Bruemmer F."/>
            <person name="Labrenz M."/>
            <person name="Spormann A.M."/>
            <person name="Op den Camp H."/>
            <person name="Overmann J."/>
            <person name="Amann R."/>
            <person name="Jetten M.S.M."/>
            <person name="Mascher T."/>
            <person name="Medema M.H."/>
            <person name="Devos D.P."/>
            <person name="Kaster A.-K."/>
            <person name="Ovreas L."/>
            <person name="Rohde M."/>
            <person name="Galperin M.Y."/>
            <person name="Jogler C."/>
        </authorList>
    </citation>
    <scope>NUCLEOTIDE SEQUENCE [LARGE SCALE GENOMIC DNA]</scope>
    <source>
        <strain evidence="1 2">ElP</strain>
    </source>
</reference>